<dbReference type="CDD" id="cd00037">
    <property type="entry name" value="CLECT"/>
    <property type="match status" value="1"/>
</dbReference>
<dbReference type="SMART" id="SM00186">
    <property type="entry name" value="FBG"/>
    <property type="match status" value="1"/>
</dbReference>
<evidence type="ECO:0000256" key="1">
    <source>
        <dbReference type="ARBA" id="ARBA00023157"/>
    </source>
</evidence>
<dbReference type="InterPro" id="IPR016187">
    <property type="entry name" value="CTDL_fold"/>
</dbReference>
<name>A0A0N5A0E6_PARTI</name>
<dbReference type="InterPro" id="IPR001304">
    <property type="entry name" value="C-type_lectin-like"/>
</dbReference>
<accession>A0A0N5A0E6</accession>
<evidence type="ECO:0000313" key="6">
    <source>
        <dbReference type="WBParaSite" id="PTRK_0001489500.1"/>
    </source>
</evidence>
<evidence type="ECO:0000256" key="2">
    <source>
        <dbReference type="SAM" id="SignalP"/>
    </source>
</evidence>
<dbReference type="Pfam" id="PF00059">
    <property type="entry name" value="Lectin_C"/>
    <property type="match status" value="1"/>
</dbReference>
<dbReference type="AlphaFoldDB" id="A0A0N5A0E6"/>
<dbReference type="InterPro" id="IPR014716">
    <property type="entry name" value="Fibrinogen_a/b/g_C_1"/>
</dbReference>
<dbReference type="InterPro" id="IPR016186">
    <property type="entry name" value="C-type_lectin-like/link_sf"/>
</dbReference>
<dbReference type="InterPro" id="IPR050373">
    <property type="entry name" value="Fibrinogen_C-term_domain"/>
</dbReference>
<dbReference type="STRING" id="131310.A0A0N5A0E6"/>
<feature type="chain" id="PRO_5005892698" evidence="2">
    <location>
        <begin position="21"/>
        <end position="388"/>
    </location>
</feature>
<dbReference type="Gene3D" id="3.10.100.10">
    <property type="entry name" value="Mannose-Binding Protein A, subunit A"/>
    <property type="match status" value="1"/>
</dbReference>
<dbReference type="PROSITE" id="PS50041">
    <property type="entry name" value="C_TYPE_LECTIN_2"/>
    <property type="match status" value="1"/>
</dbReference>
<dbReference type="Pfam" id="PF00147">
    <property type="entry name" value="Fibrinogen_C"/>
    <property type="match status" value="1"/>
</dbReference>
<protein>
    <submittedName>
        <fullName evidence="6">Fibrinogen C-terminal domain-containing protein</fullName>
    </submittedName>
</protein>
<feature type="signal peptide" evidence="2">
    <location>
        <begin position="1"/>
        <end position="20"/>
    </location>
</feature>
<dbReference type="Proteomes" id="UP000038045">
    <property type="component" value="Unplaced"/>
</dbReference>
<dbReference type="PROSITE" id="PS00514">
    <property type="entry name" value="FIBRINOGEN_C_1"/>
    <property type="match status" value="1"/>
</dbReference>
<evidence type="ECO:0000259" key="4">
    <source>
        <dbReference type="PROSITE" id="PS51406"/>
    </source>
</evidence>
<dbReference type="Gene3D" id="3.90.215.10">
    <property type="entry name" value="Gamma Fibrinogen, chain A, domain 1"/>
    <property type="match status" value="1"/>
</dbReference>
<dbReference type="InterPro" id="IPR036056">
    <property type="entry name" value="Fibrinogen-like_C"/>
</dbReference>
<evidence type="ECO:0000259" key="3">
    <source>
        <dbReference type="PROSITE" id="PS50041"/>
    </source>
</evidence>
<reference evidence="6" key="1">
    <citation type="submission" date="2017-02" db="UniProtKB">
        <authorList>
            <consortium name="WormBaseParasite"/>
        </authorList>
    </citation>
    <scope>IDENTIFICATION</scope>
</reference>
<organism evidence="5 6">
    <name type="scientific">Parastrongyloides trichosuri</name>
    <name type="common">Possum-specific nematode worm</name>
    <dbReference type="NCBI Taxonomy" id="131310"/>
    <lineage>
        <taxon>Eukaryota</taxon>
        <taxon>Metazoa</taxon>
        <taxon>Ecdysozoa</taxon>
        <taxon>Nematoda</taxon>
        <taxon>Chromadorea</taxon>
        <taxon>Rhabditida</taxon>
        <taxon>Tylenchina</taxon>
        <taxon>Panagrolaimomorpha</taxon>
        <taxon>Strongyloidoidea</taxon>
        <taxon>Strongyloididae</taxon>
        <taxon>Parastrongyloides</taxon>
    </lineage>
</organism>
<sequence length="388" mass="44566">MNDFIFLLVFLSLLLCQIFSLQCPDKYYYIQNYNNNYGECVHVEQNTKLDYDSAQAICRGNNGNLVTILNGIENNEILDLENHITDFSQCNGKVWIGLGYSKYTNDLQWISGQVKQYTNLDSSVSGSVSPDTGVYFDFNKNKWFIAPKTTQLCYMCEISDQPQSCLQIKQKDSSSKSGLYTIYIQDKPIEVYCDMNVNGGGWVRIQDREDGDSMVFWNKSWNDYKNGFGLKEHNFWLGNELISLFTNSFKKVQLLIQLRGDRLDSNPQSEANYWEGTFTFNLLPEFTNFTIQISDASGNATGDGWDDFSYSDGWQFSTIDRINNPYSECVTSFHMGGWWYNYCGFGSLNGEYNPPIARDKGYGFSWSLTQPARIVLPIKSRMTIREVV</sequence>
<keyword evidence="1" id="KW-1015">Disulfide bond</keyword>
<proteinExistence type="predicted"/>
<keyword evidence="5" id="KW-1185">Reference proteome</keyword>
<dbReference type="GO" id="GO:0005615">
    <property type="term" value="C:extracellular space"/>
    <property type="evidence" value="ECO:0007669"/>
    <property type="project" value="TreeGrafter"/>
</dbReference>
<dbReference type="SMART" id="SM00034">
    <property type="entry name" value="CLECT"/>
    <property type="match status" value="1"/>
</dbReference>
<feature type="domain" description="C-type lectin" evidence="3">
    <location>
        <begin position="36"/>
        <end position="157"/>
    </location>
</feature>
<dbReference type="NCBIfam" id="NF040941">
    <property type="entry name" value="GGGWT_bact"/>
    <property type="match status" value="1"/>
</dbReference>
<dbReference type="PROSITE" id="PS51406">
    <property type="entry name" value="FIBRINOGEN_C_2"/>
    <property type="match status" value="1"/>
</dbReference>
<dbReference type="SUPFAM" id="SSF56436">
    <property type="entry name" value="C-type lectin-like"/>
    <property type="match status" value="1"/>
</dbReference>
<keyword evidence="2" id="KW-0732">Signal</keyword>
<dbReference type="InterPro" id="IPR002181">
    <property type="entry name" value="Fibrinogen_a/b/g_C_dom"/>
</dbReference>
<dbReference type="SUPFAM" id="SSF56496">
    <property type="entry name" value="Fibrinogen C-terminal domain-like"/>
    <property type="match status" value="1"/>
</dbReference>
<evidence type="ECO:0000313" key="5">
    <source>
        <dbReference type="Proteomes" id="UP000038045"/>
    </source>
</evidence>
<feature type="domain" description="Fibrinogen C-terminal" evidence="4">
    <location>
        <begin position="156"/>
        <end position="388"/>
    </location>
</feature>
<dbReference type="WBParaSite" id="PTRK_0001489500.1">
    <property type="protein sequence ID" value="PTRK_0001489500.1"/>
    <property type="gene ID" value="PTRK_0001489500"/>
</dbReference>
<dbReference type="PANTHER" id="PTHR19143:SF327">
    <property type="entry name" value="FI21813P1-RELATED"/>
    <property type="match status" value="1"/>
</dbReference>
<dbReference type="InterPro" id="IPR020837">
    <property type="entry name" value="Fibrinogen_CS"/>
</dbReference>
<dbReference type="PANTHER" id="PTHR19143">
    <property type="entry name" value="FIBRINOGEN/TENASCIN/ANGIOPOEITIN"/>
    <property type="match status" value="1"/>
</dbReference>